<feature type="compositionally biased region" description="Pro residues" evidence="1">
    <location>
        <begin position="1502"/>
        <end position="1512"/>
    </location>
</feature>
<reference evidence="2 3" key="1">
    <citation type="submission" date="2024-02" db="EMBL/GenBank/DDBJ databases">
        <authorList>
            <person name="Chen Y."/>
            <person name="Shah S."/>
            <person name="Dougan E. K."/>
            <person name="Thang M."/>
            <person name="Chan C."/>
        </authorList>
    </citation>
    <scope>NUCLEOTIDE SEQUENCE [LARGE SCALE GENOMIC DNA]</scope>
</reference>
<feature type="region of interest" description="Disordered" evidence="1">
    <location>
        <begin position="1467"/>
        <end position="1523"/>
    </location>
</feature>
<feature type="compositionally biased region" description="Basic and acidic residues" evidence="1">
    <location>
        <begin position="1193"/>
        <end position="1206"/>
    </location>
</feature>
<keyword evidence="3" id="KW-1185">Reference proteome</keyword>
<evidence type="ECO:0000256" key="1">
    <source>
        <dbReference type="SAM" id="MobiDB-lite"/>
    </source>
</evidence>
<feature type="region of interest" description="Disordered" evidence="1">
    <location>
        <begin position="127"/>
        <end position="206"/>
    </location>
</feature>
<dbReference type="Gene3D" id="1.25.40.10">
    <property type="entry name" value="Tetratricopeptide repeat domain"/>
    <property type="match status" value="1"/>
</dbReference>
<feature type="compositionally biased region" description="Basic and acidic residues" evidence="1">
    <location>
        <begin position="908"/>
        <end position="918"/>
    </location>
</feature>
<proteinExistence type="predicted"/>
<feature type="region of interest" description="Disordered" evidence="1">
    <location>
        <begin position="1178"/>
        <end position="1206"/>
    </location>
</feature>
<sequence length="1791" mass="197930">MRETARLAMLRLHFSRGLRKAEVARSRSSTVTSMQGLEPGSIVYFYRQSKYNNTTAASKKKLSLRRWRGPALLVALKPNNGYVSYRGQLSKCALEHLRPASALEQVASSVWEDAIQEVVDAACHDQEIVKPQPKIEPPKAAHVSTPEEYEPTEPPEDRERETELEDGPPDLPPVHPQEMVRALEPRPESSQPAWSRMTSSLPESTVAQSPFAEAVRQAWAQRMPRQTSLDTATGSVKRPADAAPVDVEVPAKRIAHEEPAASTPTPTEPRPSSMARDALVMSHEVMEAMAYAEVHPLRQIQAQATLDHQNPMEAKVPDHGTWRGNWPMPSRTEFQRRQALRQIWPLGNEDATREVLAVLTARKERPWTSMTEDEKGEFRKAAAKGWSVWTDNDAVGLWNDGETTDDLLLAGNARAKETLRSLGEELGFGAISEGGFTYCGKHIEQLPDKSIKVTMKEKLPDKSIKVTMKEYHQDLQPVRISQERKKDPSSSLNPGEHKHLRAILGSLQWLVAQLRIDCGFQLSSLQAEAPTIGTLQRANLLLRQMKQHADFALQFKPLDLKGAGILVVSDASLGNVLKSGSAEGEPLKKVYSLVMIADANLMAGRTGRFTILDARSHRLQRVCRSTFAAELLGIEEAMDTGQYCRGVLAEAFGHPLDRKPLDLSTDAVPMMTVTDAKDAYDKSCSDTPSYGSQKSLAFTIAWIRTMLNRCNTSLRWTSAENMIIDCGTKPMDYSQLHQVLEANERCVTYSPTFVKQASKGKAAKMKPSEQMHLRSDLGAYAAPVNGSRASAAQAFSSRLQLQEDQGAQALSLALPAPKSRGEGPSLRPSGSLPKPPKQQVEALAKNLALAARQRPERKDPTEAPILALAPPPPPSKGRVSTGSGRGRPHTGSVLSHATTPSWRSRSKQVVEVEGREDVADGKADLPRRRSPLLEKRWTAVENQRMAPRSELDRLEHIDPDVDEANAMLVESFLNVKRSLGAEMNEATSQCSQTIPSASSYFISKPHGTTPRAGQGNQGGLQQAGYQVLTSLPDPAALERLAEAQQLLCARAVSEEDCQHAVDLLLELARPVEEDGFGYSPALLTLASLYESGYEPAIQQDAVQAARYYISLLEVQITSPSLSRDLLEEAATHLCSLAKDPSCNLPDNEVRRLEALAAEDGQPSSAWLTFAAAEARRRWTEANEDPEVRKRRQQREAQKAEQRQRMLTEQRQRAQQALSEAEELRLQGNDVCRQGQLPGNAAAQQLLLQAVALYDQAVEVLSRCLEQSLPAEESSELRKQRALLRSNSAQVELSAERWAQAAKLAELSLKDEPTSVKTRYRLAKAQLGQGEWAAAAETVDQALLALKGQAASEREAFTVELWKLAEEVTAKLPDWRWSASKPEKRTAQDDYEKRIVGWWEYPGSSFEIRLEPWGALVFHEDTVKIELMKKGKLRWRGEVELISGMVLNLSFEPGSDVLVLEFIPPPEMPEKDQWSGPKRFTAKRKAVSKQEAADQQEQLPTPELAPEPAPEPAPGHDEAVLSQVDESKEEDVAAILAAAPKEVCLGGYPSVAGHYILQPEPKNGRPVYCRSDGPQGDQFLWFRGGNWGVTDSLKASALAAPWQVRCADAALQPLQLRRRSKWYARSGKNQEELVPHLAVSLVLEPEPSMDPAETSKDQGLLFLGVGRRKHCKHRSDVTWLLTKDNGFSLCFPSGVFVGGTTSANNLPSWVAETAVDVEDKELRVNVVFPPDLSVSLASLDMSASEGSLCLELRHSGSLEIPLPVKLSEEQREAPKAKWSEKTRTLKVRFVLD</sequence>
<feature type="compositionally biased region" description="Low complexity" evidence="1">
    <location>
        <begin position="260"/>
        <end position="273"/>
    </location>
</feature>
<dbReference type="InterPro" id="IPR011990">
    <property type="entry name" value="TPR-like_helical_dom_sf"/>
</dbReference>
<dbReference type="Proteomes" id="UP001642484">
    <property type="component" value="Unassembled WGS sequence"/>
</dbReference>
<feature type="region of interest" description="Disordered" evidence="1">
    <location>
        <begin position="253"/>
        <end position="273"/>
    </location>
</feature>
<accession>A0ABP0NG58</accession>
<comment type="caution">
    <text evidence="2">The sequence shown here is derived from an EMBL/GenBank/DDBJ whole genome shotgun (WGS) entry which is preliminary data.</text>
</comment>
<name>A0ABP0NG58_9DINO</name>
<feature type="region of interest" description="Disordered" evidence="1">
    <location>
        <begin position="851"/>
        <end position="918"/>
    </location>
</feature>
<organism evidence="2 3">
    <name type="scientific">Durusdinium trenchii</name>
    <dbReference type="NCBI Taxonomy" id="1381693"/>
    <lineage>
        <taxon>Eukaryota</taxon>
        <taxon>Sar</taxon>
        <taxon>Alveolata</taxon>
        <taxon>Dinophyceae</taxon>
        <taxon>Suessiales</taxon>
        <taxon>Symbiodiniaceae</taxon>
        <taxon>Durusdinium</taxon>
    </lineage>
</organism>
<feature type="compositionally biased region" description="Polar residues" evidence="1">
    <location>
        <begin position="188"/>
        <end position="206"/>
    </location>
</feature>
<evidence type="ECO:0000313" key="2">
    <source>
        <dbReference type="EMBL" id="CAK9061862.1"/>
    </source>
</evidence>
<dbReference type="EMBL" id="CAXAMN010021640">
    <property type="protein sequence ID" value="CAK9061862.1"/>
    <property type="molecule type" value="Genomic_DNA"/>
</dbReference>
<feature type="compositionally biased region" description="Polar residues" evidence="1">
    <location>
        <begin position="892"/>
        <end position="903"/>
    </location>
</feature>
<gene>
    <name evidence="2" type="ORF">CCMP2556_LOCUS30416</name>
</gene>
<protein>
    <submittedName>
        <fullName evidence="2">Uncharacterized protein</fullName>
    </submittedName>
</protein>
<evidence type="ECO:0000313" key="3">
    <source>
        <dbReference type="Proteomes" id="UP001642484"/>
    </source>
</evidence>
<dbReference type="SUPFAM" id="SSF48452">
    <property type="entry name" value="TPR-like"/>
    <property type="match status" value="1"/>
</dbReference>
<feature type="region of interest" description="Disordered" evidence="1">
    <location>
        <begin position="815"/>
        <end position="839"/>
    </location>
</feature>